<proteinExistence type="predicted"/>
<feature type="domain" description="P68 RBP/TagC-like beta-propeller" evidence="1">
    <location>
        <begin position="68"/>
        <end position="318"/>
    </location>
</feature>
<dbReference type="InterPro" id="IPR048799">
    <property type="entry name" value="P68_RBP_TagC-like_beta-prop"/>
</dbReference>
<organism evidence="2 3">
    <name type="scientific">Kribbella koreensis</name>
    <dbReference type="NCBI Taxonomy" id="57909"/>
    <lineage>
        <taxon>Bacteria</taxon>
        <taxon>Bacillati</taxon>
        <taxon>Actinomycetota</taxon>
        <taxon>Actinomycetes</taxon>
        <taxon>Propionibacteriales</taxon>
        <taxon>Kribbellaceae</taxon>
        <taxon>Kribbella</taxon>
    </lineage>
</organism>
<comment type="caution">
    <text evidence="2">The sequence shown here is derived from an EMBL/GenBank/DDBJ whole genome shotgun (WGS) entry which is preliminary data.</text>
</comment>
<dbReference type="EMBL" id="BAAAHK010000007">
    <property type="protein sequence ID" value="GAA0939842.1"/>
    <property type="molecule type" value="Genomic_DNA"/>
</dbReference>
<dbReference type="Pfam" id="PF21311">
    <property type="entry name" value="Phage_RBD_prop"/>
    <property type="match status" value="1"/>
</dbReference>
<keyword evidence="3" id="KW-1185">Reference proteome</keyword>
<reference evidence="2 3" key="1">
    <citation type="journal article" date="2019" name="Int. J. Syst. Evol. Microbiol.">
        <title>The Global Catalogue of Microorganisms (GCM) 10K type strain sequencing project: providing services to taxonomists for standard genome sequencing and annotation.</title>
        <authorList>
            <consortium name="The Broad Institute Genomics Platform"/>
            <consortium name="The Broad Institute Genome Sequencing Center for Infectious Disease"/>
            <person name="Wu L."/>
            <person name="Ma J."/>
        </authorList>
    </citation>
    <scope>NUCLEOTIDE SEQUENCE [LARGE SCALE GENOMIC DNA]</scope>
    <source>
        <strain evidence="2 3">JCM 10977</strain>
    </source>
</reference>
<dbReference type="PROSITE" id="PS51318">
    <property type="entry name" value="TAT"/>
    <property type="match status" value="1"/>
</dbReference>
<evidence type="ECO:0000313" key="2">
    <source>
        <dbReference type="EMBL" id="GAA0939842.1"/>
    </source>
</evidence>
<evidence type="ECO:0000313" key="3">
    <source>
        <dbReference type="Proteomes" id="UP001500542"/>
    </source>
</evidence>
<dbReference type="Proteomes" id="UP001500542">
    <property type="component" value="Unassembled WGS sequence"/>
</dbReference>
<evidence type="ECO:0000259" key="1">
    <source>
        <dbReference type="Pfam" id="PF21311"/>
    </source>
</evidence>
<protein>
    <recommendedName>
        <fullName evidence="1">P68 RBP/TagC-like beta-propeller domain-containing protein</fullName>
    </recommendedName>
</protein>
<dbReference type="RefSeq" id="WP_343969157.1">
    <property type="nucleotide sequence ID" value="NZ_BAAAHK010000007.1"/>
</dbReference>
<dbReference type="InterPro" id="IPR006311">
    <property type="entry name" value="TAT_signal"/>
</dbReference>
<gene>
    <name evidence="2" type="ORF">GCM10009554_30000</name>
</gene>
<sequence length="324" mass="35146">MEPLDQIRLSRRGVFRAGAAVGAGALGSGLLATGTANAVLPPSPEFDLGATPHHLFGPKILHETHHSMQGFTFDDVNRRLFVVQAENGGSGADLVVNQVSASGAVLGSMTVKRAGHGVSIAAEPVGDITYIWIECDADQNNGDGRGTALARVQFKNIVRESIATEAKFFRGSDTITATVDPVNKRLMVRRKENGSFYFSVWPLSKAREGLAADRLVHVKQPSYSRTFQGYTFYGQYAYLWYGDGQTNPDNINSTIRTVDLNTGEFTRDPAVTRAGESLIYREPEGMAIHRMDSGDLGLFFGFASRPSGGGDNRYANLYYKLLAG</sequence>
<accession>A0ABN1QAA4</accession>
<name>A0ABN1QAA4_9ACTN</name>